<dbReference type="AlphaFoldDB" id="A0A6G3X2Y1"/>
<proteinExistence type="predicted"/>
<name>A0A6G3X2Y1_9ACTN</name>
<organism evidence="1">
    <name type="scientific">Streptomyces sp. SID7499</name>
    <dbReference type="NCBI Taxonomy" id="2706086"/>
    <lineage>
        <taxon>Bacteria</taxon>
        <taxon>Bacillati</taxon>
        <taxon>Actinomycetota</taxon>
        <taxon>Actinomycetes</taxon>
        <taxon>Kitasatosporales</taxon>
        <taxon>Streptomycetaceae</taxon>
        <taxon>Streptomyces</taxon>
    </lineage>
</organism>
<comment type="caution">
    <text evidence="1">The sequence shown here is derived from an EMBL/GenBank/DDBJ whole genome shotgun (WGS) entry which is preliminary data.</text>
</comment>
<sequence>MNVRRCLRQIVRPSGRRRAPRLVEETVTLAELMRPNEVNDIAWCSAEQQERLHAFHPDNSRTCWTCRTHTAAVRRG</sequence>
<gene>
    <name evidence="1" type="ORF">G3M58_36900</name>
</gene>
<protein>
    <submittedName>
        <fullName evidence="1">Uncharacterized protein</fullName>
    </submittedName>
</protein>
<accession>A0A6G3X2Y1</accession>
<evidence type="ECO:0000313" key="1">
    <source>
        <dbReference type="EMBL" id="NEE12023.1"/>
    </source>
</evidence>
<reference evidence="1" key="1">
    <citation type="submission" date="2020-01" db="EMBL/GenBank/DDBJ databases">
        <title>Insect and environment-associated Actinomycetes.</title>
        <authorList>
            <person name="Currrie C."/>
            <person name="Chevrette M."/>
            <person name="Carlson C."/>
            <person name="Stubbendieck R."/>
            <person name="Wendt-Pienkowski E."/>
        </authorList>
    </citation>
    <scope>NUCLEOTIDE SEQUENCE</scope>
    <source>
        <strain evidence="1">SID7499</strain>
    </source>
</reference>
<dbReference type="EMBL" id="JAAGMN010003906">
    <property type="protein sequence ID" value="NEE12023.1"/>
    <property type="molecule type" value="Genomic_DNA"/>
</dbReference>